<evidence type="ECO:0000313" key="9">
    <source>
        <dbReference type="EMBL" id="KAG7664795.1"/>
    </source>
</evidence>
<feature type="transmembrane region" description="Helical" evidence="7">
    <location>
        <begin position="52"/>
        <end position="72"/>
    </location>
</feature>
<evidence type="ECO:0000256" key="7">
    <source>
        <dbReference type="SAM" id="Phobius"/>
    </source>
</evidence>
<feature type="transmembrane region" description="Helical" evidence="7">
    <location>
        <begin position="442"/>
        <end position="462"/>
    </location>
</feature>
<evidence type="ECO:0000256" key="2">
    <source>
        <dbReference type="ARBA" id="ARBA00022448"/>
    </source>
</evidence>
<evidence type="ECO:0000256" key="5">
    <source>
        <dbReference type="ARBA" id="ARBA00023136"/>
    </source>
</evidence>
<organism evidence="9 10">
    <name type="scientific">[Candida] subhashii</name>
    <dbReference type="NCBI Taxonomy" id="561895"/>
    <lineage>
        <taxon>Eukaryota</taxon>
        <taxon>Fungi</taxon>
        <taxon>Dikarya</taxon>
        <taxon>Ascomycota</taxon>
        <taxon>Saccharomycotina</taxon>
        <taxon>Pichiomycetes</taxon>
        <taxon>Debaryomycetaceae</taxon>
        <taxon>Spathaspora</taxon>
    </lineage>
</organism>
<dbReference type="GO" id="GO:0005886">
    <property type="term" value="C:plasma membrane"/>
    <property type="evidence" value="ECO:0007669"/>
    <property type="project" value="TreeGrafter"/>
</dbReference>
<dbReference type="RefSeq" id="XP_049265027.1">
    <property type="nucleotide sequence ID" value="XM_049405354.1"/>
</dbReference>
<reference evidence="9 10" key="1">
    <citation type="journal article" date="2021" name="DNA Res.">
        <title>Genome analysis of Candida subhashii reveals its hybrid nature and dual mitochondrial genome conformations.</title>
        <authorList>
            <person name="Mixao V."/>
            <person name="Hegedusova E."/>
            <person name="Saus E."/>
            <person name="Pryszcz L.P."/>
            <person name="Cillingova A."/>
            <person name="Nosek J."/>
            <person name="Gabaldon T."/>
        </authorList>
    </citation>
    <scope>NUCLEOTIDE SEQUENCE [LARGE SCALE GENOMIC DNA]</scope>
    <source>
        <strain evidence="9 10">CBS 10753</strain>
    </source>
</reference>
<accession>A0A8J5R1T7</accession>
<dbReference type="EMBL" id="JAGSYN010000064">
    <property type="protein sequence ID" value="KAG7664795.1"/>
    <property type="molecule type" value="Genomic_DNA"/>
</dbReference>
<evidence type="ECO:0000256" key="6">
    <source>
        <dbReference type="SAM" id="MobiDB-lite"/>
    </source>
</evidence>
<keyword evidence="10" id="KW-1185">Reference proteome</keyword>
<dbReference type="AlphaFoldDB" id="A0A8J5R1T7"/>
<feature type="region of interest" description="Disordered" evidence="6">
    <location>
        <begin position="1"/>
        <end position="25"/>
    </location>
</feature>
<dbReference type="OrthoDB" id="2985014at2759"/>
<feature type="transmembrane region" description="Helical" evidence="7">
    <location>
        <begin position="412"/>
        <end position="430"/>
    </location>
</feature>
<feature type="transmembrane region" description="Helical" evidence="7">
    <location>
        <begin position="349"/>
        <end position="369"/>
    </location>
</feature>
<keyword evidence="2" id="KW-0813">Transport</keyword>
<dbReference type="PANTHER" id="PTHR43791:SF46">
    <property type="entry name" value="MAJOR FACILITATOR SUPERFAMILY (MFS) PROFILE DOMAIN-CONTAINING PROTEIN-RELATED"/>
    <property type="match status" value="1"/>
</dbReference>
<name>A0A8J5R1T7_9ASCO</name>
<keyword evidence="4 7" id="KW-1133">Transmembrane helix</keyword>
<evidence type="ECO:0000256" key="4">
    <source>
        <dbReference type="ARBA" id="ARBA00022989"/>
    </source>
</evidence>
<evidence type="ECO:0000259" key="8">
    <source>
        <dbReference type="PROSITE" id="PS50850"/>
    </source>
</evidence>
<comment type="caution">
    <text evidence="9">The sequence shown here is derived from an EMBL/GenBank/DDBJ whole genome shotgun (WGS) entry which is preliminary data.</text>
</comment>
<protein>
    <recommendedName>
        <fullName evidence="8">Major facilitator superfamily (MFS) profile domain-containing protein</fullName>
    </recommendedName>
</protein>
<gene>
    <name evidence="9" type="ORF">J8A68_001677</name>
</gene>
<evidence type="ECO:0000313" key="10">
    <source>
        <dbReference type="Proteomes" id="UP000694255"/>
    </source>
</evidence>
<keyword evidence="5 7" id="KW-0472">Membrane</keyword>
<evidence type="ECO:0000256" key="3">
    <source>
        <dbReference type="ARBA" id="ARBA00022692"/>
    </source>
</evidence>
<feature type="transmembrane region" description="Helical" evidence="7">
    <location>
        <begin position="92"/>
        <end position="113"/>
    </location>
</feature>
<feature type="transmembrane region" description="Helical" evidence="7">
    <location>
        <begin position="213"/>
        <end position="236"/>
    </location>
</feature>
<dbReference type="FunFam" id="1.20.1250.20:FF:000034">
    <property type="entry name" value="MFS general substrate transporter"/>
    <property type="match status" value="1"/>
</dbReference>
<comment type="subcellular location">
    <subcellularLocation>
        <location evidence="1">Membrane</location>
        <topology evidence="1">Multi-pass membrane protein</topology>
    </subcellularLocation>
</comment>
<feature type="domain" description="Major facilitator superfamily (MFS) profile" evidence="8">
    <location>
        <begin position="54"/>
        <end position="473"/>
    </location>
</feature>
<dbReference type="FunFam" id="1.20.1250.20:FF:000068">
    <property type="entry name" value="MFS general substrate transporter"/>
    <property type="match status" value="1"/>
</dbReference>
<feature type="transmembrane region" description="Helical" evidence="7">
    <location>
        <begin position="283"/>
        <end position="305"/>
    </location>
</feature>
<keyword evidence="3 7" id="KW-0812">Transmembrane</keyword>
<feature type="transmembrane region" description="Helical" evidence="7">
    <location>
        <begin position="375"/>
        <end position="400"/>
    </location>
</feature>
<feature type="transmembrane region" description="Helical" evidence="7">
    <location>
        <begin position="144"/>
        <end position="168"/>
    </location>
</feature>
<feature type="transmembrane region" description="Helical" evidence="7">
    <location>
        <begin position="325"/>
        <end position="342"/>
    </location>
</feature>
<dbReference type="PROSITE" id="PS50850">
    <property type="entry name" value="MFS"/>
    <property type="match status" value="1"/>
</dbReference>
<sequence>MSIEKSTTELPAYAGSEGSLSSKPELSKQEQVDALAKEYGINQRKLMWKIDIWVVPPFCLLYFLSFLDRVNIGNANLYGLSEDLNLVGNQYNIALLVFFVPYIIFEVAANYLMKIITPHLLLSVVVMAFGILSIAIGFVKNFGALVACRFLIGVTEAATFPAIFYLMSTYYSKAEAQRRFSAFFSCTSLAGAASGAIAYRIADMHGAHGIASWRWIFIIEGAVTCGCSILLFFLMADFPEEARFLNEKERLFIKTKLELMSGSASAFEVKNSIRDVAKCFKDLLVWLPALAYFGLIIPAYGYAYFSPAIVKEMGYTAVSAQLHTVYPYLCSFVVINLSAVMSDNTGRRLPYVIATGIMSAVGLAMILLATTNQKVRYAGCFLTASGLHSAMPLAVCWGAINFGSHVRKSVGTAWQIGFGNIGGIIATIIFVQTDAPVYKKGLGVSIGGVGFFMISSVAYFFLCYRRNTIKKTEAYQQEFAALSEIEQINAGDKSPNFKYLY</sequence>
<dbReference type="Proteomes" id="UP000694255">
    <property type="component" value="Unassembled WGS sequence"/>
</dbReference>
<dbReference type="GeneID" id="73468478"/>
<dbReference type="GO" id="GO:0022857">
    <property type="term" value="F:transmembrane transporter activity"/>
    <property type="evidence" value="ECO:0007669"/>
    <property type="project" value="InterPro"/>
</dbReference>
<feature type="transmembrane region" description="Helical" evidence="7">
    <location>
        <begin position="180"/>
        <end position="201"/>
    </location>
</feature>
<dbReference type="PANTHER" id="PTHR43791">
    <property type="entry name" value="PERMEASE-RELATED"/>
    <property type="match status" value="1"/>
</dbReference>
<feature type="transmembrane region" description="Helical" evidence="7">
    <location>
        <begin position="120"/>
        <end position="138"/>
    </location>
</feature>
<dbReference type="Pfam" id="PF07690">
    <property type="entry name" value="MFS_1"/>
    <property type="match status" value="1"/>
</dbReference>
<evidence type="ECO:0000256" key="1">
    <source>
        <dbReference type="ARBA" id="ARBA00004141"/>
    </source>
</evidence>
<proteinExistence type="predicted"/>
<dbReference type="InterPro" id="IPR020846">
    <property type="entry name" value="MFS_dom"/>
</dbReference>
<dbReference type="InterPro" id="IPR011701">
    <property type="entry name" value="MFS"/>
</dbReference>